<dbReference type="AlphaFoldDB" id="A0A6H5FUE2"/>
<proteinExistence type="predicted"/>
<dbReference type="Gene3D" id="1.50.10.20">
    <property type="match status" value="1"/>
</dbReference>
<accession>A0A6H5FUE2</accession>
<keyword evidence="3" id="KW-1185">Reference proteome</keyword>
<gene>
    <name evidence="2" type="ORF">NTEN_LOCUS325</name>
</gene>
<dbReference type="Proteomes" id="UP000479000">
    <property type="component" value="Unassembled WGS sequence"/>
</dbReference>
<dbReference type="InterPro" id="IPR022041">
    <property type="entry name" value="Methyltransf_FA"/>
</dbReference>
<name>A0A6H5FUE2_9HEMI</name>
<dbReference type="OrthoDB" id="2142040at2759"/>
<dbReference type="Pfam" id="PF12248">
    <property type="entry name" value="Methyltransf_FA"/>
    <property type="match status" value="1"/>
</dbReference>
<feature type="domain" description="Farnesoic acid O-methyl transferase" evidence="1">
    <location>
        <begin position="216"/>
        <end position="295"/>
    </location>
</feature>
<dbReference type="EMBL" id="CADCXU010000391">
    <property type="protein sequence ID" value="CAA9993349.1"/>
    <property type="molecule type" value="Genomic_DNA"/>
</dbReference>
<evidence type="ECO:0000313" key="3">
    <source>
        <dbReference type="Proteomes" id="UP000479000"/>
    </source>
</evidence>
<reference evidence="2 3" key="1">
    <citation type="submission" date="2020-02" db="EMBL/GenBank/DDBJ databases">
        <authorList>
            <person name="Ferguson B K."/>
        </authorList>
    </citation>
    <scope>NUCLEOTIDE SEQUENCE [LARGE SCALE GENOMIC DNA]</scope>
</reference>
<organism evidence="2 3">
    <name type="scientific">Nesidiocoris tenuis</name>
    <dbReference type="NCBI Taxonomy" id="355587"/>
    <lineage>
        <taxon>Eukaryota</taxon>
        <taxon>Metazoa</taxon>
        <taxon>Ecdysozoa</taxon>
        <taxon>Arthropoda</taxon>
        <taxon>Hexapoda</taxon>
        <taxon>Insecta</taxon>
        <taxon>Pterygota</taxon>
        <taxon>Neoptera</taxon>
        <taxon>Paraneoptera</taxon>
        <taxon>Hemiptera</taxon>
        <taxon>Heteroptera</taxon>
        <taxon>Panheteroptera</taxon>
        <taxon>Cimicomorpha</taxon>
        <taxon>Miridae</taxon>
        <taxon>Dicyphina</taxon>
        <taxon>Nesidiocoris</taxon>
    </lineage>
</organism>
<evidence type="ECO:0000259" key="1">
    <source>
        <dbReference type="Pfam" id="PF12248"/>
    </source>
</evidence>
<protein>
    <recommendedName>
        <fullName evidence="1">Farnesoic acid O-methyl transferase domain-containing protein</fullName>
    </recommendedName>
</protein>
<evidence type="ECO:0000313" key="2">
    <source>
        <dbReference type="EMBL" id="CAA9993349.1"/>
    </source>
</evidence>
<sequence>MRILKRFKIIYLPFNRFTFQISQSVGGMPGSGRSWAKHGSAGVAATARRGQRHVTAGVRFANKLRLQRPSGVQQCQNRRCQLATRPRNNVCIHFQPSADIADIDAIPPYYHYLHSRIGGPISQKECDSAVALRVEVSAYHSDTCQSVAAGVIANHTLVGTIYRQHSITVNPEGLVKTHIESAYFCANGKASLQYEASLGLFDQAGPRPVTTDGKQIRSMRLGYSVHLTSAATPGILSSDQSKTFWISWDRGAISLGSGSTVHEKRILKWKIDKRMKISFIGFATKWGQPAEFRYVHRYIKNDSNVVMKAREFLEKHVDTQLDSITLSALSYSLVKARSDKVTSVLDRLRNASTNDEGEFGWPHQRENSDWLYEEGVEQRKQPVTSKSSIYLSIKQEYKSK</sequence>